<name>A0A423VKG4_9PEZI</name>
<gene>
    <name evidence="1" type="ORF">VMCG_09475</name>
</gene>
<sequence>MFPVTEGEVDFDAPGAGKPCKTFYKVLGELGSGPSLIALHGGPGAGHEYLAPLADLWKL</sequence>
<dbReference type="AlphaFoldDB" id="A0A423VKG4"/>
<evidence type="ECO:0000313" key="2">
    <source>
        <dbReference type="Proteomes" id="UP000283895"/>
    </source>
</evidence>
<evidence type="ECO:0000313" key="1">
    <source>
        <dbReference type="EMBL" id="ROV91501.1"/>
    </source>
</evidence>
<comment type="caution">
    <text evidence="1">The sequence shown here is derived from an EMBL/GenBank/DDBJ whole genome shotgun (WGS) entry which is preliminary data.</text>
</comment>
<protein>
    <recommendedName>
        <fullName evidence="3">AB hydrolase-1 domain-containing protein</fullName>
    </recommendedName>
</protein>
<reference evidence="1 2" key="1">
    <citation type="submission" date="2015-09" db="EMBL/GenBank/DDBJ databases">
        <title>Host preference determinants of Valsa canker pathogens revealed by comparative genomics.</title>
        <authorList>
            <person name="Yin Z."/>
            <person name="Huang L."/>
        </authorList>
    </citation>
    <scope>NUCLEOTIDE SEQUENCE [LARGE SCALE GENOMIC DNA]</scope>
    <source>
        <strain evidence="1 2">03-1</strain>
    </source>
</reference>
<dbReference type="OrthoDB" id="190201at2759"/>
<accession>A0A423VKG4</accession>
<dbReference type="STRING" id="356882.A0A423VKG4"/>
<proteinExistence type="predicted"/>
<evidence type="ECO:0008006" key="3">
    <source>
        <dbReference type="Google" id="ProtNLM"/>
    </source>
</evidence>
<dbReference type="EMBL" id="LKEA01000055">
    <property type="protein sequence ID" value="ROV91501.1"/>
    <property type="molecule type" value="Genomic_DNA"/>
</dbReference>
<organism evidence="1 2">
    <name type="scientific">Cytospora schulzeri</name>
    <dbReference type="NCBI Taxonomy" id="448051"/>
    <lineage>
        <taxon>Eukaryota</taxon>
        <taxon>Fungi</taxon>
        <taxon>Dikarya</taxon>
        <taxon>Ascomycota</taxon>
        <taxon>Pezizomycotina</taxon>
        <taxon>Sordariomycetes</taxon>
        <taxon>Sordariomycetidae</taxon>
        <taxon>Diaporthales</taxon>
        <taxon>Cytosporaceae</taxon>
        <taxon>Cytospora</taxon>
    </lineage>
</organism>
<keyword evidence="2" id="KW-1185">Reference proteome</keyword>
<dbReference type="Proteomes" id="UP000283895">
    <property type="component" value="Unassembled WGS sequence"/>
</dbReference>